<evidence type="ECO:0000256" key="1">
    <source>
        <dbReference type="SAM" id="MobiDB-lite"/>
    </source>
</evidence>
<gene>
    <name evidence="2" type="ORF">HZS55_08810</name>
</gene>
<feature type="region of interest" description="Disordered" evidence="1">
    <location>
        <begin position="179"/>
        <end position="199"/>
    </location>
</feature>
<dbReference type="KEGG" id="hrr:HZS55_08810"/>
<dbReference type="Proteomes" id="UP000509667">
    <property type="component" value="Chromosome"/>
</dbReference>
<reference evidence="2 3" key="1">
    <citation type="submission" date="2020-07" db="EMBL/GenBank/DDBJ databases">
        <title>Halosimplex pelagicum sp. nov. and Halosimplex rubrum sp. nov., isolated from salted brown alga Laminaria, and emended description of the genus Halosimplex.</title>
        <authorList>
            <person name="Cui H."/>
        </authorList>
    </citation>
    <scope>NUCLEOTIDE SEQUENCE [LARGE SCALE GENOMIC DNA]</scope>
    <source>
        <strain evidence="2 3">R27</strain>
    </source>
</reference>
<dbReference type="InterPro" id="IPR023093">
    <property type="entry name" value="ScpA-like_C"/>
</dbReference>
<dbReference type="Gene3D" id="1.10.10.580">
    <property type="entry name" value="Structural maintenance of chromosome 1. Chain E"/>
    <property type="match status" value="1"/>
</dbReference>
<dbReference type="PANTHER" id="PTHR33969:SF2">
    <property type="entry name" value="SEGREGATION AND CONDENSATION PROTEIN A"/>
    <property type="match status" value="1"/>
</dbReference>
<dbReference type="GeneID" id="56077959"/>
<protein>
    <submittedName>
        <fullName evidence="2">Segregation/condensation protein A</fullName>
    </submittedName>
</protein>
<keyword evidence="3" id="KW-1185">Reference proteome</keyword>
<dbReference type="InterPro" id="IPR003768">
    <property type="entry name" value="ScpA"/>
</dbReference>
<evidence type="ECO:0000313" key="2">
    <source>
        <dbReference type="EMBL" id="QLH77387.1"/>
    </source>
</evidence>
<proteinExistence type="predicted"/>
<dbReference type="Gene3D" id="6.10.250.2410">
    <property type="match status" value="1"/>
</dbReference>
<dbReference type="OrthoDB" id="53244at2157"/>
<feature type="region of interest" description="Disordered" evidence="1">
    <location>
        <begin position="1"/>
        <end position="120"/>
    </location>
</feature>
<accession>A0A7D5SQ69</accession>
<evidence type="ECO:0000313" key="3">
    <source>
        <dbReference type="Proteomes" id="UP000509667"/>
    </source>
</evidence>
<dbReference type="RefSeq" id="WP_179911315.1">
    <property type="nucleotide sequence ID" value="NZ_CP058910.1"/>
</dbReference>
<dbReference type="PANTHER" id="PTHR33969">
    <property type="entry name" value="SEGREGATION AND CONDENSATION PROTEIN A"/>
    <property type="match status" value="1"/>
</dbReference>
<sequence>MTSEGSETRESRSDSDGSTGERSDPGEAEASTETSDTRAGSEATREQSDPRDSEDDIPLNIAGHEEREAPSADDEAQTGAETGGLVTGDPSVDGQPDPTVDPEADAAASTAGDDEDENVEPVEVLVNLAEDGEIDPWDIDIVAVTDKFLDRLDEGDLRTSGRALFYASVLLRMKSDAMLDDGSEEEEEPWEEPWEQGGEMADDGFEGPDPFAALESEMDRRLERRRARGMPQTLDELVRDLREAERDNWWKESREYDTSDSPGGFDRGTQELDYRSGDDFRMDEEPSAADVTDTAHEEHVDEIIDDVHDALREQYDKGREEVLYREISDTGGSRVLTFLGLLFLAHRGHVRLTQDEMFGDLWVQDPGAATGSEEAVAD</sequence>
<dbReference type="Pfam" id="PF02616">
    <property type="entry name" value="SMC_ScpA"/>
    <property type="match status" value="1"/>
</dbReference>
<feature type="compositionally biased region" description="Basic and acidic residues" evidence="1">
    <location>
        <begin position="1"/>
        <end position="25"/>
    </location>
</feature>
<dbReference type="EMBL" id="CP058910">
    <property type="protein sequence ID" value="QLH77387.1"/>
    <property type="molecule type" value="Genomic_DNA"/>
</dbReference>
<organism evidence="2 3">
    <name type="scientific">Halosimplex rubrum</name>
    <dbReference type="NCBI Taxonomy" id="869889"/>
    <lineage>
        <taxon>Archaea</taxon>
        <taxon>Methanobacteriati</taxon>
        <taxon>Methanobacteriota</taxon>
        <taxon>Stenosarchaea group</taxon>
        <taxon>Halobacteria</taxon>
        <taxon>Halobacteriales</taxon>
        <taxon>Haloarculaceae</taxon>
        <taxon>Halosimplex</taxon>
    </lineage>
</organism>
<dbReference type="AlphaFoldDB" id="A0A7D5SQ69"/>
<name>A0A7D5SQ69_9EURY</name>